<dbReference type="InterPro" id="IPR024567">
    <property type="entry name" value="RNase_HII/HIII_dom"/>
</dbReference>
<evidence type="ECO:0000256" key="6">
    <source>
        <dbReference type="ARBA" id="ARBA00022722"/>
    </source>
</evidence>
<dbReference type="AlphaFoldDB" id="A0A9N8EZZ3"/>
<keyword evidence="7 11" id="KW-0479">Metal-binding</keyword>
<keyword evidence="10" id="KW-0464">Manganese</keyword>
<feature type="binding site" evidence="11">
    <location>
        <position position="156"/>
    </location>
    <ligand>
        <name>a divalent metal cation</name>
        <dbReference type="ChEBI" id="CHEBI:60240"/>
    </ligand>
</feature>
<evidence type="ECO:0000256" key="9">
    <source>
        <dbReference type="ARBA" id="ARBA00022801"/>
    </source>
</evidence>
<keyword evidence="16" id="KW-1185">Reference proteome</keyword>
<evidence type="ECO:0000256" key="4">
    <source>
        <dbReference type="ARBA" id="ARBA00007383"/>
    </source>
</evidence>
<dbReference type="OrthoDB" id="7462577at2759"/>
<evidence type="ECO:0000256" key="5">
    <source>
        <dbReference type="ARBA" id="ARBA00022490"/>
    </source>
</evidence>
<dbReference type="GO" id="GO:0006298">
    <property type="term" value="P:mismatch repair"/>
    <property type="evidence" value="ECO:0007669"/>
    <property type="project" value="TreeGrafter"/>
</dbReference>
<feature type="coiled-coil region" evidence="13">
    <location>
        <begin position="186"/>
        <end position="213"/>
    </location>
</feature>
<dbReference type="SUPFAM" id="SSF53098">
    <property type="entry name" value="Ribonuclease H-like"/>
    <property type="match status" value="1"/>
</dbReference>
<dbReference type="PANTHER" id="PTHR10954:SF18">
    <property type="entry name" value="RIBONUCLEASE HII"/>
    <property type="match status" value="1"/>
</dbReference>
<evidence type="ECO:0000256" key="12">
    <source>
        <dbReference type="RuleBase" id="RU003515"/>
    </source>
</evidence>
<protein>
    <recommendedName>
        <fullName evidence="12">Ribonuclease</fullName>
        <ecNumber evidence="12">3.1.26.4</ecNumber>
    </recommendedName>
</protein>
<evidence type="ECO:0000313" key="15">
    <source>
        <dbReference type="EMBL" id="CAB9529998.1"/>
    </source>
</evidence>
<evidence type="ECO:0000256" key="3">
    <source>
        <dbReference type="ARBA" id="ARBA00004496"/>
    </source>
</evidence>
<evidence type="ECO:0000256" key="8">
    <source>
        <dbReference type="ARBA" id="ARBA00022759"/>
    </source>
</evidence>
<dbReference type="InterPro" id="IPR036397">
    <property type="entry name" value="RNaseH_sf"/>
</dbReference>
<accession>A0A9N8EZZ3</accession>
<keyword evidence="13" id="KW-0175">Coiled coil</keyword>
<dbReference type="GO" id="GO:0043137">
    <property type="term" value="P:DNA replication, removal of RNA primer"/>
    <property type="evidence" value="ECO:0007669"/>
    <property type="project" value="TreeGrafter"/>
</dbReference>
<comment type="cofactor">
    <cofactor evidence="2">
        <name>Mg(2+)</name>
        <dbReference type="ChEBI" id="CHEBI:18420"/>
    </cofactor>
</comment>
<dbReference type="Proteomes" id="UP001153069">
    <property type="component" value="Unassembled WGS sequence"/>
</dbReference>
<evidence type="ECO:0000256" key="10">
    <source>
        <dbReference type="ARBA" id="ARBA00023211"/>
    </source>
</evidence>
<dbReference type="Pfam" id="PF01351">
    <property type="entry name" value="RNase_HII"/>
    <property type="match status" value="1"/>
</dbReference>
<dbReference type="GO" id="GO:0004523">
    <property type="term" value="F:RNA-DNA hybrid ribonuclease activity"/>
    <property type="evidence" value="ECO:0007669"/>
    <property type="project" value="UniProtKB-UniRule"/>
</dbReference>
<comment type="similarity">
    <text evidence="4 12">Belongs to the RNase HII family.</text>
</comment>
<comment type="function">
    <text evidence="12">Endonuclease that specifically degrades the RNA of RNA-DNA hybrids.</text>
</comment>
<dbReference type="EMBL" id="CAICTM010002699">
    <property type="protein sequence ID" value="CAB9529998.1"/>
    <property type="molecule type" value="Genomic_DNA"/>
</dbReference>
<dbReference type="GO" id="GO:0003723">
    <property type="term" value="F:RNA binding"/>
    <property type="evidence" value="ECO:0007669"/>
    <property type="project" value="UniProtKB-UniRule"/>
</dbReference>
<feature type="binding site" evidence="11">
    <location>
        <position position="155"/>
    </location>
    <ligand>
        <name>a divalent metal cation</name>
        <dbReference type="ChEBI" id="CHEBI:60240"/>
    </ligand>
</feature>
<comment type="subcellular location">
    <subcellularLocation>
        <location evidence="3">Cytoplasm</location>
    </subcellularLocation>
</comment>
<feature type="binding site" evidence="11">
    <location>
        <position position="247"/>
    </location>
    <ligand>
        <name>a divalent metal cation</name>
        <dbReference type="ChEBI" id="CHEBI:60240"/>
    </ligand>
</feature>
<comment type="cofactor">
    <cofactor evidence="11">
        <name>Mn(2+)</name>
        <dbReference type="ChEBI" id="CHEBI:29035"/>
    </cofactor>
    <cofactor evidence="11">
        <name>Mg(2+)</name>
        <dbReference type="ChEBI" id="CHEBI:18420"/>
    </cofactor>
    <text evidence="11">Manganese or magnesium. Binds 1 divalent metal ion per monomer in the absence of substrate. May bind a second metal ion after substrate binding.</text>
</comment>
<dbReference type="PANTHER" id="PTHR10954">
    <property type="entry name" value="RIBONUCLEASE H2 SUBUNIT A"/>
    <property type="match status" value="1"/>
</dbReference>
<evidence type="ECO:0000256" key="7">
    <source>
        <dbReference type="ARBA" id="ARBA00022723"/>
    </source>
</evidence>
<dbReference type="InterPro" id="IPR001352">
    <property type="entry name" value="RNase_HII/HIII"/>
</dbReference>
<keyword evidence="9 11" id="KW-0378">Hydrolase</keyword>
<evidence type="ECO:0000313" key="16">
    <source>
        <dbReference type="Proteomes" id="UP001153069"/>
    </source>
</evidence>
<dbReference type="GO" id="GO:0005737">
    <property type="term" value="C:cytoplasm"/>
    <property type="evidence" value="ECO:0007669"/>
    <property type="project" value="UniProtKB-SubCell"/>
</dbReference>
<gene>
    <name evidence="15" type="ORF">SEMRO_2701_G335070.1</name>
</gene>
<evidence type="ECO:0000256" key="11">
    <source>
        <dbReference type="PROSITE-ProRule" id="PRU01319"/>
    </source>
</evidence>
<dbReference type="EC" id="3.1.26.4" evidence="12"/>
<evidence type="ECO:0000259" key="14">
    <source>
        <dbReference type="PROSITE" id="PS51975"/>
    </source>
</evidence>
<dbReference type="GO" id="GO:0032299">
    <property type="term" value="C:ribonuclease H2 complex"/>
    <property type="evidence" value="ECO:0007669"/>
    <property type="project" value="TreeGrafter"/>
</dbReference>
<name>A0A9N8EZZ3_9STRA</name>
<dbReference type="NCBIfam" id="NF000595">
    <property type="entry name" value="PRK00015.1-3"/>
    <property type="match status" value="1"/>
</dbReference>
<comment type="caution">
    <text evidence="15">The sequence shown here is derived from an EMBL/GenBank/DDBJ whole genome shotgun (WGS) entry which is preliminary data.</text>
</comment>
<keyword evidence="5" id="KW-0963">Cytoplasm</keyword>
<feature type="domain" description="RNase H type-2" evidence="14">
    <location>
        <begin position="149"/>
        <end position="311"/>
    </location>
</feature>
<organism evidence="15 16">
    <name type="scientific">Seminavis robusta</name>
    <dbReference type="NCBI Taxonomy" id="568900"/>
    <lineage>
        <taxon>Eukaryota</taxon>
        <taxon>Sar</taxon>
        <taxon>Stramenopiles</taxon>
        <taxon>Ochrophyta</taxon>
        <taxon>Bacillariophyta</taxon>
        <taxon>Bacillariophyceae</taxon>
        <taxon>Bacillariophycidae</taxon>
        <taxon>Naviculales</taxon>
        <taxon>Naviculaceae</taxon>
        <taxon>Seminavis</taxon>
    </lineage>
</organism>
<dbReference type="CDD" id="cd07182">
    <property type="entry name" value="RNase_HII_bacteria_HII_like"/>
    <property type="match status" value="1"/>
</dbReference>
<keyword evidence="6 11" id="KW-0540">Nuclease</keyword>
<comment type="catalytic activity">
    <reaction evidence="1 11 12">
        <text>Endonucleolytic cleavage to 5'-phosphomonoester.</text>
        <dbReference type="EC" id="3.1.26.4"/>
    </reaction>
</comment>
<dbReference type="InterPro" id="IPR022898">
    <property type="entry name" value="RNase_HII"/>
</dbReference>
<keyword evidence="8 11" id="KW-0255">Endonuclease</keyword>
<evidence type="ECO:0000256" key="1">
    <source>
        <dbReference type="ARBA" id="ARBA00000077"/>
    </source>
</evidence>
<proteinExistence type="inferred from homology"/>
<evidence type="ECO:0000256" key="13">
    <source>
        <dbReference type="SAM" id="Coils"/>
    </source>
</evidence>
<dbReference type="Gene3D" id="3.30.420.10">
    <property type="entry name" value="Ribonuclease H-like superfamily/Ribonuclease H"/>
    <property type="match status" value="1"/>
</dbReference>
<reference evidence="15" key="1">
    <citation type="submission" date="2020-06" db="EMBL/GenBank/DDBJ databases">
        <authorList>
            <consortium name="Plant Systems Biology data submission"/>
        </authorList>
    </citation>
    <scope>NUCLEOTIDE SEQUENCE</scope>
    <source>
        <strain evidence="15">D6</strain>
    </source>
</reference>
<dbReference type="GO" id="GO:0046872">
    <property type="term" value="F:metal ion binding"/>
    <property type="evidence" value="ECO:0007669"/>
    <property type="project" value="UniProtKB-KW"/>
</dbReference>
<dbReference type="InterPro" id="IPR012337">
    <property type="entry name" value="RNaseH-like_sf"/>
</dbReference>
<dbReference type="PROSITE" id="PS51975">
    <property type="entry name" value="RNASE_H_2"/>
    <property type="match status" value="1"/>
</dbReference>
<evidence type="ECO:0000256" key="2">
    <source>
        <dbReference type="ARBA" id="ARBA00001946"/>
    </source>
</evidence>
<sequence length="311" mass="34982">MEHLLTTYIRTKSLCGRSRFDDGTVMLTKNELLKLRHPLGLRIDEISDKLIELKCKGEIKGYGNNFKATKKDGFTKPELLEITGEKRPRGRKTSIEVTQSVKGRSIIALYTAIPLKLNVSRHLPLQTCTVEWTTTDKGDYESQKMSMKDIIAGVDEAGRGPLAGPGVAAAVILNADHHIDGLTDSKKLSEHQRMRLEKEIRKHELTYAIAEASVEEIDRFNILRASMLAMQRAVLALDVRPFKVKVDGNQAPDLPGVNVETIVRGDLSEACISAASILAKQYRDRKMVELDREYQLARHKGYPTKLHRRLL</sequence>